<dbReference type="PIRSF" id="PIRSF006004">
    <property type="entry name" value="CHP00048"/>
    <property type="match status" value="1"/>
</dbReference>
<dbReference type="GO" id="GO:0051539">
    <property type="term" value="F:4 iron, 4 sulfur cluster binding"/>
    <property type="evidence" value="ECO:0007669"/>
    <property type="project" value="UniProtKB-UniRule"/>
</dbReference>
<dbReference type="NCBIfam" id="TIGR00048">
    <property type="entry name" value="rRNA_mod_RlmN"/>
    <property type="match status" value="1"/>
</dbReference>
<dbReference type="InterPro" id="IPR040072">
    <property type="entry name" value="Methyltransferase_A"/>
</dbReference>
<dbReference type="GO" id="GO:0030488">
    <property type="term" value="P:tRNA methylation"/>
    <property type="evidence" value="ECO:0007669"/>
    <property type="project" value="UniProtKB-UniRule"/>
</dbReference>
<evidence type="ECO:0000256" key="7">
    <source>
        <dbReference type="ARBA" id="ARBA00022691"/>
    </source>
</evidence>
<dbReference type="EMBL" id="CP071444">
    <property type="protein sequence ID" value="QSX08744.1"/>
    <property type="molecule type" value="Genomic_DNA"/>
</dbReference>
<gene>
    <name evidence="12 14" type="primary">rlmN</name>
    <name evidence="14" type="ORF">J0B03_01235</name>
</gene>
<name>A0A974XF70_9FIRM</name>
<evidence type="ECO:0000256" key="3">
    <source>
        <dbReference type="ARBA" id="ARBA00022490"/>
    </source>
</evidence>
<evidence type="ECO:0000256" key="12">
    <source>
        <dbReference type="HAMAP-Rule" id="MF_01849"/>
    </source>
</evidence>
<dbReference type="EC" id="2.1.1.192" evidence="12"/>
<keyword evidence="8 12" id="KW-0819">tRNA processing</keyword>
<dbReference type="GO" id="GO:0046872">
    <property type="term" value="F:metal ion binding"/>
    <property type="evidence" value="ECO:0007669"/>
    <property type="project" value="UniProtKB-KW"/>
</dbReference>
<evidence type="ECO:0000256" key="11">
    <source>
        <dbReference type="ARBA" id="ARBA00023014"/>
    </source>
</evidence>
<comment type="subcellular location">
    <subcellularLocation>
        <location evidence="1 12">Cytoplasm</location>
    </subcellularLocation>
</comment>
<dbReference type="GO" id="GO:0005737">
    <property type="term" value="C:cytoplasm"/>
    <property type="evidence" value="ECO:0007669"/>
    <property type="project" value="UniProtKB-SubCell"/>
</dbReference>
<accession>A0A974XF70</accession>
<keyword evidence="10 12" id="KW-0408">Iron</keyword>
<keyword evidence="6 12" id="KW-0808">Transferase</keyword>
<dbReference type="InterPro" id="IPR048641">
    <property type="entry name" value="RlmN_N"/>
</dbReference>
<dbReference type="InterPro" id="IPR013785">
    <property type="entry name" value="Aldolase_TIM"/>
</dbReference>
<keyword evidence="15" id="KW-1185">Reference proteome</keyword>
<dbReference type="GO" id="GO:0070475">
    <property type="term" value="P:rRNA base methylation"/>
    <property type="evidence" value="ECO:0007669"/>
    <property type="project" value="UniProtKB-UniRule"/>
</dbReference>
<keyword evidence="4 12" id="KW-0698">rRNA processing</keyword>
<dbReference type="KEGG" id="alka:J0B03_01235"/>
<comment type="similarity">
    <text evidence="12">Belongs to the radical SAM superfamily. RlmN family.</text>
</comment>
<dbReference type="GO" id="GO:0002935">
    <property type="term" value="F:tRNA (adenine(37)-C2)-methyltransferase activity"/>
    <property type="evidence" value="ECO:0007669"/>
    <property type="project" value="UniProtKB-UniRule"/>
</dbReference>
<feature type="binding site" evidence="12">
    <location>
        <begin position="212"/>
        <end position="214"/>
    </location>
    <ligand>
        <name>S-adenosyl-L-methionine</name>
        <dbReference type="ChEBI" id="CHEBI:59789"/>
    </ligand>
</feature>
<dbReference type="Proteomes" id="UP000663499">
    <property type="component" value="Chromosome"/>
</dbReference>
<keyword evidence="11 12" id="KW-0411">Iron-sulfur</keyword>
<proteinExistence type="inferred from homology"/>
<evidence type="ECO:0000256" key="4">
    <source>
        <dbReference type="ARBA" id="ARBA00022552"/>
    </source>
</evidence>
<keyword evidence="2 12" id="KW-0004">4Fe-4S</keyword>
<evidence type="ECO:0000256" key="10">
    <source>
        <dbReference type="ARBA" id="ARBA00023004"/>
    </source>
</evidence>
<comment type="function">
    <text evidence="12">Specifically methylates position 2 of adenine 2503 in 23S rRNA and position 2 of adenine 37 in tRNAs.</text>
</comment>
<dbReference type="PANTHER" id="PTHR30544">
    <property type="entry name" value="23S RRNA METHYLTRANSFERASE"/>
    <property type="match status" value="1"/>
</dbReference>
<dbReference type="CDD" id="cd01335">
    <property type="entry name" value="Radical_SAM"/>
    <property type="match status" value="1"/>
</dbReference>
<comment type="caution">
    <text evidence="12">Lacks conserved residue(s) required for the propagation of feature annotation.</text>
</comment>
<dbReference type="SUPFAM" id="SSF102114">
    <property type="entry name" value="Radical SAM enzymes"/>
    <property type="match status" value="1"/>
</dbReference>
<dbReference type="RefSeq" id="WP_207300085.1">
    <property type="nucleotide sequence ID" value="NZ_CP071444.1"/>
</dbReference>
<dbReference type="AlphaFoldDB" id="A0A974XF70"/>
<keyword evidence="9 12" id="KW-0479">Metal-binding</keyword>
<dbReference type="Gene3D" id="3.20.20.70">
    <property type="entry name" value="Aldolase class I"/>
    <property type="match status" value="1"/>
</dbReference>
<evidence type="ECO:0000256" key="8">
    <source>
        <dbReference type="ARBA" id="ARBA00022694"/>
    </source>
</evidence>
<dbReference type="GO" id="GO:0019843">
    <property type="term" value="F:rRNA binding"/>
    <property type="evidence" value="ECO:0007669"/>
    <property type="project" value="UniProtKB-UniRule"/>
</dbReference>
<dbReference type="SFLD" id="SFLDG01062">
    <property type="entry name" value="methyltransferase_(Class_A)"/>
    <property type="match status" value="1"/>
</dbReference>
<protein>
    <recommendedName>
        <fullName evidence="12">Probable dual-specificity RNA methyltransferase RlmN</fullName>
        <ecNumber evidence="12">2.1.1.192</ecNumber>
    </recommendedName>
    <alternativeName>
        <fullName evidence="12">23S rRNA (adenine(2503)-C(2))-methyltransferase</fullName>
    </alternativeName>
    <alternativeName>
        <fullName evidence="12">23S rRNA m2A2503 methyltransferase</fullName>
    </alternativeName>
    <alternativeName>
        <fullName evidence="12">Ribosomal RNA large subunit methyltransferase N</fullName>
    </alternativeName>
    <alternativeName>
        <fullName evidence="12">tRNA (adenine(37)-C(2))-methyltransferase</fullName>
    </alternativeName>
    <alternativeName>
        <fullName evidence="12">tRNA m2A37 methyltransferase</fullName>
    </alternativeName>
</protein>
<sequence length="345" mass="39344">MKNILDFTKEELKIEMKGLGIPEYKGTQLFQWIHSGARHWDEMTNLSKKHRELLAQRYAFYRIEPVKILEDMKDHTKKYLFSLEDGNIIETVLMKYRYGYSICISSQVGCRMGCSFCASTIDGLNRDLTAGEMVDQIAAVESLEGVRISNVVIMGSGEPLDNFDQTVRFVHMVNDKDGLNKGQRHLSISTCGLVPEILKLAELDLQINLSISLHATTDEMRRKIMPIANRYTLEELLEACRIYEEKTNRRITYEYAMIKGINDSEETAGQLAALMKGQKNSMINLIPVNEIKENNYESSNERSIKLFSEILARSNVPHTIRRKLGSEIEAACGQLRKGYLDKSGE</sequence>
<dbReference type="GO" id="GO:0000049">
    <property type="term" value="F:tRNA binding"/>
    <property type="evidence" value="ECO:0007669"/>
    <property type="project" value="UniProtKB-UniRule"/>
</dbReference>
<comment type="cofactor">
    <cofactor evidence="12">
        <name>[4Fe-4S] cluster</name>
        <dbReference type="ChEBI" id="CHEBI:49883"/>
    </cofactor>
    <text evidence="12">Binds 1 [4Fe-4S] cluster. The cluster is coordinated with 3 cysteines and an exchangeable S-adenosyl-L-methionine.</text>
</comment>
<dbReference type="Pfam" id="PF21016">
    <property type="entry name" value="RlmN_N"/>
    <property type="match status" value="1"/>
</dbReference>
<feature type="binding site" evidence="12">
    <location>
        <position position="289"/>
    </location>
    <ligand>
        <name>S-adenosyl-L-methionine</name>
        <dbReference type="ChEBI" id="CHEBI:59789"/>
    </ligand>
</feature>
<dbReference type="InterPro" id="IPR004383">
    <property type="entry name" value="rRNA_lsu_MTrfase_RlmN/Cfr"/>
</dbReference>
<organism evidence="14 15">
    <name type="scientific">Alkalibacter rhizosphaerae</name>
    <dbReference type="NCBI Taxonomy" id="2815577"/>
    <lineage>
        <taxon>Bacteria</taxon>
        <taxon>Bacillati</taxon>
        <taxon>Bacillota</taxon>
        <taxon>Clostridia</taxon>
        <taxon>Eubacteriales</taxon>
        <taxon>Eubacteriaceae</taxon>
        <taxon>Alkalibacter</taxon>
    </lineage>
</organism>
<feature type="binding site" evidence="12">
    <location>
        <begin position="157"/>
        <end position="158"/>
    </location>
    <ligand>
        <name>S-adenosyl-L-methionine</name>
        <dbReference type="ChEBI" id="CHEBI:59789"/>
    </ligand>
</feature>
<feature type="active site" description="S-methylcysteine intermediate" evidence="12">
    <location>
        <position position="332"/>
    </location>
</feature>
<evidence type="ECO:0000256" key="9">
    <source>
        <dbReference type="ARBA" id="ARBA00022723"/>
    </source>
</evidence>
<feature type="binding site" evidence="12">
    <location>
        <position position="114"/>
    </location>
    <ligand>
        <name>[4Fe-4S] cluster</name>
        <dbReference type="ChEBI" id="CHEBI:49883"/>
        <note>4Fe-4S-S-AdoMet</note>
    </ligand>
</feature>
<feature type="binding site" evidence="12">
    <location>
        <position position="117"/>
    </location>
    <ligand>
        <name>[4Fe-4S] cluster</name>
        <dbReference type="ChEBI" id="CHEBI:49883"/>
        <note>4Fe-4S-S-AdoMet</note>
    </ligand>
</feature>
<dbReference type="Pfam" id="PF04055">
    <property type="entry name" value="Radical_SAM"/>
    <property type="match status" value="1"/>
</dbReference>
<dbReference type="InterPro" id="IPR058240">
    <property type="entry name" value="rSAM_sf"/>
</dbReference>
<evidence type="ECO:0000256" key="6">
    <source>
        <dbReference type="ARBA" id="ARBA00022679"/>
    </source>
</evidence>
<reference evidence="14" key="1">
    <citation type="submission" date="2021-03" db="EMBL/GenBank/DDBJ databases">
        <title>Alkalibacter marinus sp. nov., isolated from tidal flat sediment.</title>
        <authorList>
            <person name="Namirimu T."/>
            <person name="Yang J.-A."/>
            <person name="Yang S.-H."/>
            <person name="Kim Y.-J."/>
            <person name="Kwon K.K."/>
        </authorList>
    </citation>
    <scope>NUCLEOTIDE SEQUENCE</scope>
    <source>
        <strain evidence="14">ES005</strain>
    </source>
</reference>
<dbReference type="HAMAP" id="MF_01849">
    <property type="entry name" value="RNA_methyltr_RlmN"/>
    <property type="match status" value="1"/>
</dbReference>
<feature type="binding site" evidence="12">
    <location>
        <position position="110"/>
    </location>
    <ligand>
        <name>[4Fe-4S] cluster</name>
        <dbReference type="ChEBI" id="CHEBI:49883"/>
        <note>4Fe-4S-S-AdoMet</note>
    </ligand>
</feature>
<dbReference type="InterPro" id="IPR007197">
    <property type="entry name" value="rSAM"/>
</dbReference>
<dbReference type="PANTHER" id="PTHR30544:SF5">
    <property type="entry name" value="RADICAL SAM CORE DOMAIN-CONTAINING PROTEIN"/>
    <property type="match status" value="1"/>
</dbReference>
<comment type="miscellaneous">
    <text evidence="12">Reaction proceeds by a ping-pong mechanism involving intermediate methylation of a conserved cysteine residue.</text>
</comment>
<dbReference type="PROSITE" id="PS51918">
    <property type="entry name" value="RADICAL_SAM"/>
    <property type="match status" value="1"/>
</dbReference>
<evidence type="ECO:0000313" key="14">
    <source>
        <dbReference type="EMBL" id="QSX08744.1"/>
    </source>
</evidence>
<dbReference type="SFLD" id="SFLDS00029">
    <property type="entry name" value="Radical_SAM"/>
    <property type="match status" value="1"/>
</dbReference>
<keyword evidence="5 12" id="KW-0489">Methyltransferase</keyword>
<dbReference type="InterPro" id="IPR027492">
    <property type="entry name" value="RNA_MTrfase_RlmN"/>
</dbReference>
<feature type="domain" description="Radical SAM core" evidence="13">
    <location>
        <begin position="96"/>
        <end position="327"/>
    </location>
</feature>
<keyword evidence="7 12" id="KW-0949">S-adenosyl-L-methionine</keyword>
<evidence type="ECO:0000313" key="15">
    <source>
        <dbReference type="Proteomes" id="UP000663499"/>
    </source>
</evidence>
<dbReference type="GO" id="GO:0070040">
    <property type="term" value="F:rRNA (adenine(2503)-C2-)-methyltransferase activity"/>
    <property type="evidence" value="ECO:0007669"/>
    <property type="project" value="UniProtKB-UniRule"/>
</dbReference>
<evidence type="ECO:0000256" key="5">
    <source>
        <dbReference type="ARBA" id="ARBA00022603"/>
    </source>
</evidence>
<evidence type="ECO:0000256" key="1">
    <source>
        <dbReference type="ARBA" id="ARBA00004496"/>
    </source>
</evidence>
<comment type="catalytic activity">
    <reaction evidence="12">
        <text>adenosine(2503) in 23S rRNA + 2 reduced [2Fe-2S]-[ferredoxin] + 2 S-adenosyl-L-methionine = 2-methyladenosine(2503) in 23S rRNA + 5'-deoxyadenosine + L-methionine + 2 oxidized [2Fe-2S]-[ferredoxin] + S-adenosyl-L-homocysteine</text>
        <dbReference type="Rhea" id="RHEA:42916"/>
        <dbReference type="Rhea" id="RHEA-COMP:10000"/>
        <dbReference type="Rhea" id="RHEA-COMP:10001"/>
        <dbReference type="Rhea" id="RHEA-COMP:10152"/>
        <dbReference type="Rhea" id="RHEA-COMP:10282"/>
        <dbReference type="ChEBI" id="CHEBI:17319"/>
        <dbReference type="ChEBI" id="CHEBI:33737"/>
        <dbReference type="ChEBI" id="CHEBI:33738"/>
        <dbReference type="ChEBI" id="CHEBI:57844"/>
        <dbReference type="ChEBI" id="CHEBI:57856"/>
        <dbReference type="ChEBI" id="CHEBI:59789"/>
        <dbReference type="ChEBI" id="CHEBI:74411"/>
        <dbReference type="ChEBI" id="CHEBI:74497"/>
        <dbReference type="EC" id="2.1.1.192"/>
    </reaction>
</comment>
<comment type="catalytic activity">
    <reaction evidence="12">
        <text>adenosine(37) in tRNA + 2 reduced [2Fe-2S]-[ferredoxin] + 2 S-adenosyl-L-methionine = 2-methyladenosine(37) in tRNA + 5'-deoxyadenosine + L-methionine + 2 oxidized [2Fe-2S]-[ferredoxin] + S-adenosyl-L-homocysteine</text>
        <dbReference type="Rhea" id="RHEA:43332"/>
        <dbReference type="Rhea" id="RHEA-COMP:10000"/>
        <dbReference type="Rhea" id="RHEA-COMP:10001"/>
        <dbReference type="Rhea" id="RHEA-COMP:10162"/>
        <dbReference type="Rhea" id="RHEA-COMP:10485"/>
        <dbReference type="ChEBI" id="CHEBI:17319"/>
        <dbReference type="ChEBI" id="CHEBI:33737"/>
        <dbReference type="ChEBI" id="CHEBI:33738"/>
        <dbReference type="ChEBI" id="CHEBI:57844"/>
        <dbReference type="ChEBI" id="CHEBI:57856"/>
        <dbReference type="ChEBI" id="CHEBI:59789"/>
        <dbReference type="ChEBI" id="CHEBI:74411"/>
        <dbReference type="ChEBI" id="CHEBI:74497"/>
        <dbReference type="EC" id="2.1.1.192"/>
    </reaction>
</comment>
<feature type="active site" description="Proton acceptor" evidence="12">
    <location>
        <position position="90"/>
    </location>
</feature>
<keyword evidence="12" id="KW-1015">Disulfide bond</keyword>
<dbReference type="Gene3D" id="1.10.150.530">
    <property type="match status" value="1"/>
</dbReference>
<dbReference type="FunFam" id="3.20.20.70:FF:000014">
    <property type="entry name" value="Probable dual-specificity RNA methyltransferase RlmN"/>
    <property type="match status" value="1"/>
</dbReference>
<evidence type="ECO:0000259" key="13">
    <source>
        <dbReference type="PROSITE" id="PS51918"/>
    </source>
</evidence>
<feature type="binding site" evidence="12">
    <location>
        <position position="189"/>
    </location>
    <ligand>
        <name>S-adenosyl-L-methionine</name>
        <dbReference type="ChEBI" id="CHEBI:59789"/>
    </ligand>
</feature>
<dbReference type="SFLD" id="SFLDF00275">
    <property type="entry name" value="adenosine_C2_methyltransferase"/>
    <property type="match status" value="1"/>
</dbReference>
<keyword evidence="3 12" id="KW-0963">Cytoplasm</keyword>
<evidence type="ECO:0000256" key="2">
    <source>
        <dbReference type="ARBA" id="ARBA00022485"/>
    </source>
</evidence>